<reference evidence="6" key="1">
    <citation type="submission" date="2023-06" db="EMBL/GenBank/DDBJ databases">
        <authorList>
            <person name="Jiang Y."/>
            <person name="Liu Q."/>
        </authorList>
    </citation>
    <scope>NUCLEOTIDE SEQUENCE</scope>
    <source>
        <strain evidence="6">CGMCC 1.12090</strain>
    </source>
</reference>
<evidence type="ECO:0000256" key="3">
    <source>
        <dbReference type="ARBA" id="ARBA00023004"/>
    </source>
</evidence>
<keyword evidence="3" id="KW-0408">Iron</keyword>
<keyword evidence="2" id="KW-0479">Metal-binding</keyword>
<evidence type="ECO:0000259" key="5">
    <source>
        <dbReference type="PROSITE" id="PS51296"/>
    </source>
</evidence>
<dbReference type="EMBL" id="JAUKVY010000001">
    <property type="protein sequence ID" value="MDO1531146.1"/>
    <property type="molecule type" value="Genomic_DNA"/>
</dbReference>
<feature type="domain" description="Rieske" evidence="5">
    <location>
        <begin position="9"/>
        <end position="106"/>
    </location>
</feature>
<organism evidence="6 7">
    <name type="scientific">Variovorax ginsengisoli</name>
    <dbReference type="NCBI Taxonomy" id="363844"/>
    <lineage>
        <taxon>Bacteria</taxon>
        <taxon>Pseudomonadati</taxon>
        <taxon>Pseudomonadota</taxon>
        <taxon>Betaproteobacteria</taxon>
        <taxon>Burkholderiales</taxon>
        <taxon>Comamonadaceae</taxon>
        <taxon>Variovorax</taxon>
    </lineage>
</organism>
<accession>A0ABT8RWY0</accession>
<dbReference type="RefSeq" id="WP_301803273.1">
    <property type="nucleotide sequence ID" value="NZ_JAUJZH010000001.1"/>
</dbReference>
<keyword evidence="1" id="KW-0001">2Fe-2S</keyword>
<proteinExistence type="predicted"/>
<dbReference type="CDD" id="cd03467">
    <property type="entry name" value="Rieske"/>
    <property type="match status" value="1"/>
</dbReference>
<evidence type="ECO:0000256" key="2">
    <source>
        <dbReference type="ARBA" id="ARBA00022723"/>
    </source>
</evidence>
<sequence length="108" mass="11697">MANPTVEYRDLGPSARLPDQSVNPYYLADRKLRVSVARVGKSLFAFDDLCPHDGGQLSAGLLTGTTLMCPCDGSRFDVSTGAVQGGPAKQPLPTYEVREQNGEIWVRV</sequence>
<dbReference type="PANTHER" id="PTHR21496">
    <property type="entry name" value="FERREDOXIN-RELATED"/>
    <property type="match status" value="1"/>
</dbReference>
<keyword evidence="4" id="KW-0411">Iron-sulfur</keyword>
<evidence type="ECO:0000313" key="6">
    <source>
        <dbReference type="EMBL" id="MDO1531146.1"/>
    </source>
</evidence>
<gene>
    <name evidence="6" type="ORF">Q2T77_02510</name>
</gene>
<dbReference type="InterPro" id="IPR036922">
    <property type="entry name" value="Rieske_2Fe-2S_sf"/>
</dbReference>
<dbReference type="Proteomes" id="UP001169027">
    <property type="component" value="Unassembled WGS sequence"/>
</dbReference>
<comment type="caution">
    <text evidence="6">The sequence shown here is derived from an EMBL/GenBank/DDBJ whole genome shotgun (WGS) entry which is preliminary data.</text>
</comment>
<dbReference type="Pfam" id="PF00355">
    <property type="entry name" value="Rieske"/>
    <property type="match status" value="1"/>
</dbReference>
<evidence type="ECO:0000256" key="1">
    <source>
        <dbReference type="ARBA" id="ARBA00022714"/>
    </source>
</evidence>
<dbReference type="PROSITE" id="PS51296">
    <property type="entry name" value="RIESKE"/>
    <property type="match status" value="1"/>
</dbReference>
<protein>
    <submittedName>
        <fullName evidence="6">Rieske (2Fe-2S) protein</fullName>
    </submittedName>
</protein>
<name>A0ABT8RWY0_9BURK</name>
<evidence type="ECO:0000313" key="7">
    <source>
        <dbReference type="Proteomes" id="UP001169027"/>
    </source>
</evidence>
<dbReference type="PANTHER" id="PTHR21496:SF23">
    <property type="entry name" value="3-PHENYLPROPIONATE_CINNAMIC ACID DIOXYGENASE FERREDOXIN SUBUNIT"/>
    <property type="match status" value="1"/>
</dbReference>
<dbReference type="SUPFAM" id="SSF50022">
    <property type="entry name" value="ISP domain"/>
    <property type="match status" value="1"/>
</dbReference>
<evidence type="ECO:0000256" key="4">
    <source>
        <dbReference type="ARBA" id="ARBA00023014"/>
    </source>
</evidence>
<dbReference type="InterPro" id="IPR017941">
    <property type="entry name" value="Rieske_2Fe-2S"/>
</dbReference>
<keyword evidence="7" id="KW-1185">Reference proteome</keyword>
<dbReference type="Gene3D" id="2.102.10.10">
    <property type="entry name" value="Rieske [2Fe-2S] iron-sulphur domain"/>
    <property type="match status" value="1"/>
</dbReference>